<dbReference type="AlphaFoldDB" id="A0A117IF08"/>
<accession>A0A117IF08</accession>
<evidence type="ECO:0000313" key="2">
    <source>
        <dbReference type="Proteomes" id="UP000069705"/>
    </source>
</evidence>
<evidence type="ECO:0000313" key="1">
    <source>
        <dbReference type="EMBL" id="GAT03486.1"/>
    </source>
</evidence>
<dbReference type="EMBL" id="BCSZ01000033">
    <property type="protein sequence ID" value="GAT03486.1"/>
    <property type="molecule type" value="Genomic_DNA"/>
</dbReference>
<comment type="caution">
    <text evidence="1">The sequence shown here is derived from an EMBL/GenBank/DDBJ whole genome shotgun (WGS) entry which is preliminary data.</text>
</comment>
<gene>
    <name evidence="1" type="ORF">RMCFA_3598</name>
</gene>
<proteinExistence type="predicted"/>
<dbReference type="RefSeq" id="WP_061264167.1">
    <property type="nucleotide sequence ID" value="NZ_BCSZ01000033.1"/>
</dbReference>
<protein>
    <submittedName>
        <fullName evidence="1">Uncharacterized protein</fullName>
    </submittedName>
</protein>
<name>A0A117IF08_MYCFO</name>
<organism evidence="1 2">
    <name type="scientific">Mycolicibacterium fortuitum subsp. acetamidolyticum</name>
    <dbReference type="NCBI Taxonomy" id="144550"/>
    <lineage>
        <taxon>Bacteria</taxon>
        <taxon>Bacillati</taxon>
        <taxon>Actinomycetota</taxon>
        <taxon>Actinomycetes</taxon>
        <taxon>Mycobacteriales</taxon>
        <taxon>Mycobacteriaceae</taxon>
        <taxon>Mycolicibacterium</taxon>
    </lineage>
</organism>
<reference evidence="2" key="2">
    <citation type="submission" date="2016-02" db="EMBL/GenBank/DDBJ databases">
        <title>Draft genome sequence of five rapidly growing Mycobacterium species.</title>
        <authorList>
            <person name="Katahira K."/>
            <person name="Gotou Y."/>
            <person name="Iida K."/>
            <person name="Ogura Y."/>
            <person name="Hayashi T."/>
        </authorList>
    </citation>
    <scope>NUCLEOTIDE SEQUENCE [LARGE SCALE GENOMIC DNA]</scope>
    <source>
        <strain evidence="2">JCM6368</strain>
    </source>
</reference>
<reference evidence="1 2" key="1">
    <citation type="journal article" date="2016" name="Genome Announc.">
        <title>Draft Genome Sequences of Five Rapidly Growing Mycobacterium Species, M. thermoresistibile, M. fortuitum subsp. acetamidolyticum, M. canariasense, M. brisbanense, and M. novocastrense.</title>
        <authorList>
            <person name="Katahira K."/>
            <person name="Ogura Y."/>
            <person name="Gotoh Y."/>
            <person name="Hayashi T."/>
        </authorList>
    </citation>
    <scope>NUCLEOTIDE SEQUENCE [LARGE SCALE GENOMIC DNA]</scope>
    <source>
        <strain evidence="1 2">JCM6368</strain>
    </source>
</reference>
<dbReference type="Proteomes" id="UP000069705">
    <property type="component" value="Unassembled WGS sequence"/>
</dbReference>
<sequence length="74" mass="8194">MGKFDDDLHLVEPSEYVPTTVQALLHHVGASDATRAEQAAAIRTWLETHQPSQMMEFSIRDSGFGELLGRRAAV</sequence>